<dbReference type="PANTHER" id="PTHR43736">
    <property type="entry name" value="ADP-RIBOSE PYROPHOSPHATASE"/>
    <property type="match status" value="1"/>
</dbReference>
<gene>
    <name evidence="3" type="ORF">K8F61_04160</name>
</gene>
<feature type="domain" description="Nudix hydrolase" evidence="2">
    <location>
        <begin position="6"/>
        <end position="146"/>
    </location>
</feature>
<dbReference type="PROSITE" id="PS00893">
    <property type="entry name" value="NUDIX_BOX"/>
    <property type="match status" value="1"/>
</dbReference>
<accession>A0ABY3RUA8</accession>
<dbReference type="SUPFAM" id="SSF55811">
    <property type="entry name" value="Nudix"/>
    <property type="match status" value="1"/>
</dbReference>
<organism evidence="3 4">
    <name type="scientific">Microbacterium resistens</name>
    <dbReference type="NCBI Taxonomy" id="156977"/>
    <lineage>
        <taxon>Bacteria</taxon>
        <taxon>Bacillati</taxon>
        <taxon>Actinomycetota</taxon>
        <taxon>Actinomycetes</taxon>
        <taxon>Micrococcales</taxon>
        <taxon>Microbacteriaceae</taxon>
        <taxon>Microbacterium</taxon>
    </lineage>
</organism>
<dbReference type="Proteomes" id="UP001199642">
    <property type="component" value="Chromosome"/>
</dbReference>
<name>A0ABY3RUA8_9MICO</name>
<dbReference type="PANTHER" id="PTHR43736:SF2">
    <property type="entry name" value="MUTT_NUDIX FAMILY PROTEIN"/>
    <property type="match status" value="1"/>
</dbReference>
<dbReference type="CDD" id="cd04688">
    <property type="entry name" value="NUDIX_Hydrolase"/>
    <property type="match status" value="1"/>
</dbReference>
<proteinExistence type="predicted"/>
<keyword evidence="4" id="KW-1185">Reference proteome</keyword>
<evidence type="ECO:0000256" key="1">
    <source>
        <dbReference type="ARBA" id="ARBA00022801"/>
    </source>
</evidence>
<dbReference type="InterPro" id="IPR020084">
    <property type="entry name" value="NUDIX_hydrolase_CS"/>
</dbReference>
<dbReference type="Gene3D" id="3.90.79.10">
    <property type="entry name" value="Nucleoside Triphosphate Pyrophosphohydrolase"/>
    <property type="match status" value="1"/>
</dbReference>
<dbReference type="InterPro" id="IPR015797">
    <property type="entry name" value="NUDIX_hydrolase-like_dom_sf"/>
</dbReference>
<evidence type="ECO:0000313" key="3">
    <source>
        <dbReference type="EMBL" id="UGS27402.1"/>
    </source>
</evidence>
<dbReference type="Pfam" id="PF00293">
    <property type="entry name" value="NUDIX"/>
    <property type="match status" value="1"/>
</dbReference>
<protein>
    <submittedName>
        <fullName evidence="3">NUDIX domain-containing protein</fullName>
    </submittedName>
</protein>
<reference evidence="3 4" key="1">
    <citation type="submission" date="2023-01" db="EMBL/GenBank/DDBJ databases">
        <title>Characterization of estradiol degrading bacteria Microbacterium sp. MZT7 and reveal degrading genes through genome analysis.</title>
        <authorList>
            <person name="Hao P."/>
            <person name="Gao Y."/>
        </authorList>
    </citation>
    <scope>NUCLEOTIDE SEQUENCE [LARGE SCALE GENOMIC DNA]</scope>
    <source>
        <strain evidence="3 4">MZT7</strain>
    </source>
</reference>
<keyword evidence="1" id="KW-0378">Hydrolase</keyword>
<dbReference type="InterPro" id="IPR000086">
    <property type="entry name" value="NUDIX_hydrolase_dom"/>
</dbReference>
<evidence type="ECO:0000313" key="4">
    <source>
        <dbReference type="Proteomes" id="UP001199642"/>
    </source>
</evidence>
<dbReference type="PROSITE" id="PS51462">
    <property type="entry name" value="NUDIX"/>
    <property type="match status" value="1"/>
</dbReference>
<sequence length="160" mass="17599">MPADRSYIRVKAMIVAPNDDGSRHLVSRNAPTSENPLGYHRLIGGSVELGETHQEAIIREVDEELGARILNLTHLGIVENIFRYNGELGHEIVALYTGKLEPAPADEGGTLTESDGSVVPVVWRPFEDTNVAVPLYPAGANDWIRERFRLTARGQDPACE</sequence>
<dbReference type="RefSeq" id="WP_231820773.1">
    <property type="nucleotide sequence ID" value="NZ_CP082781.1"/>
</dbReference>
<dbReference type="EMBL" id="CP082781">
    <property type="protein sequence ID" value="UGS27402.1"/>
    <property type="molecule type" value="Genomic_DNA"/>
</dbReference>
<evidence type="ECO:0000259" key="2">
    <source>
        <dbReference type="PROSITE" id="PS51462"/>
    </source>
</evidence>